<evidence type="ECO:0000313" key="1">
    <source>
        <dbReference type="EMBL" id="ADL19287.1"/>
    </source>
</evidence>
<dbReference type="Proteomes" id="UP000000346">
    <property type="component" value="Chromosome"/>
</dbReference>
<dbReference type="Gene3D" id="3.30.460.40">
    <property type="match status" value="1"/>
</dbReference>
<dbReference type="SUPFAM" id="SSF81301">
    <property type="entry name" value="Nucleotidyltransferase"/>
    <property type="match status" value="1"/>
</dbReference>
<dbReference type="AlphaFoldDB" id="D9Q1U9"/>
<dbReference type="InterPro" id="IPR018700">
    <property type="entry name" value="DUF2204"/>
</dbReference>
<dbReference type="KEGG" id="asc:ASAC_0881"/>
<organism evidence="1 2">
    <name type="scientific">Acidilobus saccharovorans (strain DSM 16705 / JCM 18335 / VKM B-2471 / 345-15)</name>
    <dbReference type="NCBI Taxonomy" id="666510"/>
    <lineage>
        <taxon>Archaea</taxon>
        <taxon>Thermoproteota</taxon>
        <taxon>Thermoprotei</taxon>
        <taxon>Acidilobales</taxon>
        <taxon>Acidilobaceae</taxon>
        <taxon>Acidilobus</taxon>
    </lineage>
</organism>
<gene>
    <name evidence="1" type="ordered locus">ASAC_0881</name>
</gene>
<dbReference type="GO" id="GO:0016740">
    <property type="term" value="F:transferase activity"/>
    <property type="evidence" value="ECO:0007669"/>
    <property type="project" value="UniProtKB-KW"/>
</dbReference>
<accession>D9Q1U9</accession>
<reference evidence="1 2" key="1">
    <citation type="journal article" date="2010" name="Appl. Environ. Microbiol.">
        <title>The genome sequence of the crenarchaeon Acidilobus saccharovorans supports a new order, Acidilobales, and suggests an important ecological role in terrestrial acidic hot springs.</title>
        <authorList>
            <person name="Mardanov A.V."/>
            <person name="Svetlitchnyi V.A."/>
            <person name="Beletsky A.V."/>
            <person name="Prokofeva M.I."/>
            <person name="Bonch-Osmolovskaya E.A."/>
            <person name="Ravin N.V."/>
            <person name="Skryabin K.G."/>
        </authorList>
    </citation>
    <scope>NUCLEOTIDE SEQUENCE [LARGE SCALE GENOMIC DNA]</scope>
    <source>
        <strain evidence="2">DSM 16705 / JCM 18335 / VKM B-2471 / 345-15</strain>
    </source>
</reference>
<dbReference type="GeneID" id="9499117"/>
<dbReference type="RefSeq" id="WP_013266799.1">
    <property type="nucleotide sequence ID" value="NC_014374.1"/>
</dbReference>
<protein>
    <submittedName>
        <fullName evidence="1">Nucleotidyltransferase-like protein</fullName>
    </submittedName>
</protein>
<dbReference type="InterPro" id="IPR043519">
    <property type="entry name" value="NT_sf"/>
</dbReference>
<dbReference type="eggNOG" id="arCOG04119">
    <property type="taxonomic scope" value="Archaea"/>
</dbReference>
<evidence type="ECO:0000313" key="2">
    <source>
        <dbReference type="Proteomes" id="UP000000346"/>
    </source>
</evidence>
<name>D9Q1U9_ACIS3</name>
<dbReference type="Pfam" id="PF09970">
    <property type="entry name" value="DUF2204"/>
    <property type="match status" value="1"/>
</dbReference>
<keyword evidence="1" id="KW-0808">Transferase</keyword>
<dbReference type="EMBL" id="CP001742">
    <property type="protein sequence ID" value="ADL19287.1"/>
    <property type="molecule type" value="Genomic_DNA"/>
</dbReference>
<dbReference type="HOGENOM" id="CLU_120784_0_0_2"/>
<sequence length="185" mass="20659">MVSRKAFAQAIRMLTSNNVKFTLIGGSVIAIAVGASDLGDDVDLFAESPNVIDNEDAYRAMAEANSWDYGQTWLGTPRITMLVEGEEVPVELYDNLYDFYVPEDFISSARRVEVEGVKVKSIGVEHYLVLKARAGREQDEEALKEIGGLVKGGRLRVDRGRVEELAGEFDERQVILRRLREHGII</sequence>
<dbReference type="InParanoid" id="D9Q1U9"/>
<proteinExistence type="predicted"/>
<dbReference type="OrthoDB" id="26089at2157"/>
<keyword evidence="2" id="KW-1185">Reference proteome</keyword>